<evidence type="ECO:0000313" key="12">
    <source>
        <dbReference type="Proteomes" id="UP001175001"/>
    </source>
</evidence>
<evidence type="ECO:0000313" key="11">
    <source>
        <dbReference type="EMBL" id="KAK0645062.1"/>
    </source>
</evidence>
<dbReference type="InterPro" id="IPR027417">
    <property type="entry name" value="P-loop_NTPase"/>
</dbReference>
<keyword evidence="12" id="KW-1185">Reference proteome</keyword>
<feature type="compositionally biased region" description="Low complexity" evidence="9">
    <location>
        <begin position="1522"/>
        <end position="1533"/>
    </location>
</feature>
<dbReference type="SUPFAM" id="SSF53335">
    <property type="entry name" value="S-adenosyl-L-methionine-dependent methyltransferases"/>
    <property type="match status" value="1"/>
</dbReference>
<feature type="region of interest" description="Disordered" evidence="9">
    <location>
        <begin position="1"/>
        <end position="54"/>
    </location>
</feature>
<dbReference type="InterPro" id="IPR038718">
    <property type="entry name" value="SNF2-like_sf"/>
</dbReference>
<dbReference type="Gene3D" id="3.40.50.300">
    <property type="entry name" value="P-loop containing nucleotide triphosphate hydrolases"/>
    <property type="match status" value="1"/>
</dbReference>
<keyword evidence="1" id="KW-0489">Methyltransferase</keyword>
<accession>A0AA39Y2X7</accession>
<feature type="compositionally biased region" description="Acidic residues" evidence="9">
    <location>
        <begin position="116"/>
        <end position="134"/>
    </location>
</feature>
<evidence type="ECO:0000256" key="7">
    <source>
        <dbReference type="ARBA" id="ARBA00022833"/>
    </source>
</evidence>
<feature type="domain" description="Helicase C-terminal" evidence="10">
    <location>
        <begin position="1960"/>
        <end position="2128"/>
    </location>
</feature>
<feature type="compositionally biased region" description="Polar residues" evidence="9">
    <location>
        <begin position="79"/>
        <end position="90"/>
    </location>
</feature>
<dbReference type="GO" id="GO:0005634">
    <property type="term" value="C:nucleus"/>
    <property type="evidence" value="ECO:0007669"/>
    <property type="project" value="TreeGrafter"/>
</dbReference>
<dbReference type="GO" id="GO:0016787">
    <property type="term" value="F:hydrolase activity"/>
    <property type="evidence" value="ECO:0007669"/>
    <property type="project" value="UniProtKB-KW"/>
</dbReference>
<dbReference type="GO" id="GO:0005524">
    <property type="term" value="F:ATP binding"/>
    <property type="evidence" value="ECO:0007669"/>
    <property type="project" value="UniProtKB-KW"/>
</dbReference>
<dbReference type="InterPro" id="IPR017907">
    <property type="entry name" value="Znf_RING_CS"/>
</dbReference>
<dbReference type="InterPro" id="IPR049730">
    <property type="entry name" value="SNF2/RAD54-like_C"/>
</dbReference>
<dbReference type="InterPro" id="IPR014001">
    <property type="entry name" value="Helicase_ATP-bd"/>
</dbReference>
<dbReference type="SMART" id="SM00487">
    <property type="entry name" value="DEXDc"/>
    <property type="match status" value="1"/>
</dbReference>
<dbReference type="EMBL" id="JAUJDW010000059">
    <property type="protein sequence ID" value="KAK0645062.1"/>
    <property type="molecule type" value="Genomic_DNA"/>
</dbReference>
<dbReference type="GO" id="GO:0008270">
    <property type="term" value="F:zinc ion binding"/>
    <property type="evidence" value="ECO:0007669"/>
    <property type="project" value="UniProtKB-KW"/>
</dbReference>
<dbReference type="PROSITE" id="PS00518">
    <property type="entry name" value="ZF_RING_1"/>
    <property type="match status" value="1"/>
</dbReference>
<dbReference type="GO" id="GO:0006281">
    <property type="term" value="P:DNA repair"/>
    <property type="evidence" value="ECO:0007669"/>
    <property type="project" value="TreeGrafter"/>
</dbReference>
<dbReference type="GO" id="GO:0008168">
    <property type="term" value="F:methyltransferase activity"/>
    <property type="evidence" value="ECO:0007669"/>
    <property type="project" value="UniProtKB-KW"/>
</dbReference>
<dbReference type="Pfam" id="PF00145">
    <property type="entry name" value="DNA_methylase"/>
    <property type="match status" value="1"/>
</dbReference>
<dbReference type="GO" id="GO:0032259">
    <property type="term" value="P:methylation"/>
    <property type="evidence" value="ECO:0007669"/>
    <property type="project" value="UniProtKB-KW"/>
</dbReference>
<keyword evidence="5" id="KW-0863">Zinc-finger</keyword>
<evidence type="ECO:0000256" key="5">
    <source>
        <dbReference type="ARBA" id="ARBA00022771"/>
    </source>
</evidence>
<keyword evidence="4" id="KW-0547">Nucleotide-binding</keyword>
<dbReference type="SUPFAM" id="SSF52540">
    <property type="entry name" value="P-loop containing nucleoside triphosphate hydrolases"/>
    <property type="match status" value="2"/>
</dbReference>
<dbReference type="Gene3D" id="3.40.50.150">
    <property type="entry name" value="Vaccinia Virus protein VP39"/>
    <property type="match status" value="1"/>
</dbReference>
<dbReference type="CDD" id="cd18793">
    <property type="entry name" value="SF2_C_SNF"/>
    <property type="match status" value="1"/>
</dbReference>
<keyword evidence="8" id="KW-0067">ATP-binding</keyword>
<dbReference type="PROSITE" id="PS51194">
    <property type="entry name" value="HELICASE_CTER"/>
    <property type="match status" value="1"/>
</dbReference>
<organism evidence="11 12">
    <name type="scientific">Lasiodiplodia hormozganensis</name>
    <dbReference type="NCBI Taxonomy" id="869390"/>
    <lineage>
        <taxon>Eukaryota</taxon>
        <taxon>Fungi</taxon>
        <taxon>Dikarya</taxon>
        <taxon>Ascomycota</taxon>
        <taxon>Pezizomycotina</taxon>
        <taxon>Dothideomycetes</taxon>
        <taxon>Dothideomycetes incertae sedis</taxon>
        <taxon>Botryosphaeriales</taxon>
        <taxon>Botryosphaeriaceae</taxon>
        <taxon>Lasiodiplodia</taxon>
    </lineage>
</organism>
<dbReference type="PANTHER" id="PTHR45626">
    <property type="entry name" value="TRANSCRIPTION TERMINATION FACTOR 2-RELATED"/>
    <property type="match status" value="1"/>
</dbReference>
<gene>
    <name evidence="11" type="primary">RAD5_1</name>
    <name evidence="11" type="ORF">DIS24_g8294</name>
</gene>
<keyword evidence="2" id="KW-0808">Transferase</keyword>
<dbReference type="InterPro" id="IPR000330">
    <property type="entry name" value="SNF2_N"/>
</dbReference>
<dbReference type="InterPro" id="IPR050628">
    <property type="entry name" value="SNF2_RAD54_helicase_TF"/>
</dbReference>
<keyword evidence="3" id="KW-0479">Metal-binding</keyword>
<reference evidence="11" key="1">
    <citation type="submission" date="2023-06" db="EMBL/GenBank/DDBJ databases">
        <title>Multi-omics analyses reveal the molecular pathogenesis toolkit of Lasiodiplodia hormozganensis, a cross-kingdom pathogen.</title>
        <authorList>
            <person name="Felix C."/>
            <person name="Meneses R."/>
            <person name="Goncalves M.F.M."/>
            <person name="Tilleman L."/>
            <person name="Duarte A.S."/>
            <person name="Jorrin-Novo J.V."/>
            <person name="Van De Peer Y."/>
            <person name="Deforce D."/>
            <person name="Van Nieuwerburgh F."/>
            <person name="Esteves A.C."/>
            <person name="Alves A."/>
        </authorList>
    </citation>
    <scope>NUCLEOTIDE SEQUENCE</scope>
    <source>
        <strain evidence="11">CBS 339.90</strain>
    </source>
</reference>
<feature type="region of interest" description="Disordered" evidence="9">
    <location>
        <begin position="1508"/>
        <end position="1533"/>
    </location>
</feature>
<dbReference type="Proteomes" id="UP001175001">
    <property type="component" value="Unassembled WGS sequence"/>
</dbReference>
<evidence type="ECO:0000259" key="10">
    <source>
        <dbReference type="PROSITE" id="PS51194"/>
    </source>
</evidence>
<evidence type="ECO:0000256" key="9">
    <source>
        <dbReference type="SAM" id="MobiDB-lite"/>
    </source>
</evidence>
<evidence type="ECO:0000256" key="1">
    <source>
        <dbReference type="ARBA" id="ARBA00022603"/>
    </source>
</evidence>
<protein>
    <submittedName>
        <fullName evidence="11">DNA repair protein RAD5</fullName>
    </submittedName>
</protein>
<evidence type="ECO:0000256" key="8">
    <source>
        <dbReference type="ARBA" id="ARBA00022840"/>
    </source>
</evidence>
<dbReference type="PANTHER" id="PTHR45626:SF26">
    <property type="entry name" value="FAMILY HELICASE, PUTATIVE (AFU_ORTHOLOGUE AFUA_2G09120)-RELATED"/>
    <property type="match status" value="1"/>
</dbReference>
<dbReference type="InterPro" id="IPR001525">
    <property type="entry name" value="C5_MeTfrase"/>
</dbReference>
<keyword evidence="7" id="KW-0862">Zinc</keyword>
<dbReference type="Pfam" id="PF00176">
    <property type="entry name" value="SNF2-rel_dom"/>
    <property type="match status" value="1"/>
</dbReference>
<dbReference type="InterPro" id="IPR001650">
    <property type="entry name" value="Helicase_C-like"/>
</dbReference>
<proteinExistence type="predicted"/>
<sequence>MKTDIRAYFAPSRARSSPTADLTNSDNAASKANNDRMSKKRSSAQAQLPPGPIGVFTHVAIPVRAKRVKSSVAFHVEHATTSLPTPQGSSDEAKRPPLRRARNGRVSYAELALPPDESDAGDAIDDDEESDYAEPEAPASPPSEEFDSDSEPTASAESDTSADEGGAEVMDLDDEPEISVQKAPPKPQRAKRKDATSKRPARPRGIDASLPPLSSIEEIFKDITERAMSKGLRKTLKALNRHELRIATMCSGTESPVLALQLVSDALQQNGNALGLRHVFSAEIVPKKQAYIERNFHPPIIFRDIRELTKEDAFEAGATNVYGAKVAIPGDVDLLVAGFSCVDFSALNNKGKTLNEKGESRDTLEAILSYAEKWKPKIIVLENVYGAPWPKCVKRAEKVGYAADFVRVDTKDYYLPHTRTRGYMVCIHKEQFPGPGTARTAVSQWKDLMQDFKRRASAPASDFLLPADDHRVHQFNSQLTTQYRQDAKDRTVNWDACRIRHQKVRRTDGLGNQRPITQWIDGGTCFTFENAHKMWFQKQVERVWDSIEIRFLRAAKDNGSSAPGYDPAFKTSIMELSQNVDRFAQEMPFGICSCITPSGIFYLTDRGGPLTPYETLALQGLPLDKISFTIETMRELQDLAGNAMSSTVVGIAQIAALIVASPMLKQASPPATSEPATSSQIDFSMRGKGDLRPVEHKDLNPSEFCVGRLCEDASNSIRLCRCEGRFGSTDQEVLVCKKCEHTVCRKCKSKPLHDLKTGLFNRTITAHEFELRWKHHFPSKLRFTAKCHLPSLKNGNQVDDALCDKYFSVVSGALEEQFEFQNFQRTSKWAVHYESPRATLKLEIDREAVWLLFVKAPAHLAGDDPLRDLLRSPVARAKLPTGLSTNGHDDCWADHWKWFVPSSRRFQVSVQGSEKTNRSWRAVYGLVEYQKETVPQQLNVSISADDAKLLPQDISGTYEHLLDCGTGCSSLYRRLSCSDEVPEAAPLYLFLDPSPIGPVDQDSFVFCNGHERLESNEQRDVVTRLKPSFRPWNRKSFETEGSLAGFWVQENTSKLHASRDILVVKGPNSSHDWGTKVSRDCSQSLAVLSLKFQIEDNNELRERRFDERNGSAFIKRFSWVLATNAHLPSLKEWRRLDIGDIVGPCDTCGPVLPSVRWALSDSGRGKTKSTFVAQEDPEEAARYELGMKARPHILDMTTAVNGSNICHLQIGLNVVALAHRALAHLHPRRGNPVLAWKLTTEYVPPAAPDLRPFRLLSNILDREHDQPRNFRLDLRPAQRRSLSWMRQQEKGKRFAVQEIAEEVIEPMRWRIEAKAEIGMTVKGGVVADQVSYGKTITSLALVHAGFCESQDVPSGDEGLIPLKATLILVPNNLPNQWMQEALKCLPSKDYASGEILKIRNANELKNLRIQDFRRAKIIIASFSLLGKDFYAQQLANVSAVPETPMSEGRQYDSWFKYCLKRIPDANDQLRRLGVSSFKRYLKDELEKTKSLKDFTGIMPSKRTKGANYKSLEELEGSSKQTAKNSHPKAPAAANAYAPRDDWERWEFPVFHQFSFNRIIIDEFHYLRDRDYTALVTLSAEKRWILSGTPPLGDFADVKRFAAFLGVNLGIDLDTPGVITRENSKQMRKEKTSFELFQAFSERRSPTWHETRHQHAQDFLDCFARQNSADIGDVKCYESLQSVPLALDHRADYEELSSYLKGRNMTMTGLSGAEIGDRAKKIRQSMRDFETAEEALVNCCSVRTAETSDVSACTNLIGQRGTELNEQTKRLRGYILEAATLAKRSGDPNSEWKGWTERYRGDLSTTADPKSHAEIKKMILKAEEECAGVVNTQSANAAANLQKLVRTKVGGEARKFTNMRRSVRYARSVLKVKSALLEGKDLKCECGDAPHTAPALFTSIIVGCGHVVCHDCLDDGMAEERCGVAGCEMEIREHGVLDAETLRRCEDTAPRVESFGSKLDSVIKLLKSIPDEEQAIIFVQSYSMMSKVDEALSAREVSLYAIDRVSESATDKIEAFVKNSRYMDSGKTKLNSEFGKVLILNLGDESASGMNLVNANHVIFLSPLLTGTSQKYHAAMIQSIGRARRYGQQRPVHVYRFIAPHTIDVDILEQREQRNTALGSQPQEMRMPSDTKHENVQVVEDAERGMMVVPRSWIEEIGQAHQHGILAKVSSAEEVERFNSLSRFSDAFAEEA</sequence>
<name>A0AA39Y2X7_9PEZI</name>
<keyword evidence="6" id="KW-0378">Hydrolase</keyword>
<comment type="caution">
    <text evidence="11">The sequence shown here is derived from an EMBL/GenBank/DDBJ whole genome shotgun (WGS) entry which is preliminary data.</text>
</comment>
<feature type="compositionally biased region" description="Polar residues" evidence="9">
    <location>
        <begin position="14"/>
        <end position="23"/>
    </location>
</feature>
<evidence type="ECO:0000256" key="2">
    <source>
        <dbReference type="ARBA" id="ARBA00022679"/>
    </source>
</evidence>
<feature type="region of interest" description="Disordered" evidence="9">
    <location>
        <begin position="78"/>
        <end position="210"/>
    </location>
</feature>
<evidence type="ECO:0000256" key="4">
    <source>
        <dbReference type="ARBA" id="ARBA00022741"/>
    </source>
</evidence>
<evidence type="ECO:0000256" key="3">
    <source>
        <dbReference type="ARBA" id="ARBA00022723"/>
    </source>
</evidence>
<dbReference type="Gene3D" id="3.40.50.10810">
    <property type="entry name" value="Tandem AAA-ATPase domain"/>
    <property type="match status" value="2"/>
</dbReference>
<evidence type="ECO:0000256" key="6">
    <source>
        <dbReference type="ARBA" id="ARBA00022801"/>
    </source>
</evidence>
<feature type="compositionally biased region" description="Acidic residues" evidence="9">
    <location>
        <begin position="160"/>
        <end position="177"/>
    </location>
</feature>
<dbReference type="GO" id="GO:0008094">
    <property type="term" value="F:ATP-dependent activity, acting on DNA"/>
    <property type="evidence" value="ECO:0007669"/>
    <property type="project" value="TreeGrafter"/>
</dbReference>
<dbReference type="InterPro" id="IPR029063">
    <property type="entry name" value="SAM-dependent_MTases_sf"/>
</dbReference>